<sequence>MYNHKISESIKNAAVVASGSFSYQIPLFVVSRPHSY</sequence>
<gene>
    <name evidence="1" type="ORF">METZ01_LOCUS175534</name>
</gene>
<protein>
    <submittedName>
        <fullName evidence="1">Uncharacterized protein</fullName>
    </submittedName>
</protein>
<organism evidence="1">
    <name type="scientific">marine metagenome</name>
    <dbReference type="NCBI Taxonomy" id="408172"/>
    <lineage>
        <taxon>unclassified sequences</taxon>
        <taxon>metagenomes</taxon>
        <taxon>ecological metagenomes</taxon>
    </lineage>
</organism>
<evidence type="ECO:0000313" key="1">
    <source>
        <dbReference type="EMBL" id="SVB22680.1"/>
    </source>
</evidence>
<proteinExistence type="predicted"/>
<name>A0A382C9E6_9ZZZZ</name>
<reference evidence="1" key="1">
    <citation type="submission" date="2018-05" db="EMBL/GenBank/DDBJ databases">
        <authorList>
            <person name="Lanie J.A."/>
            <person name="Ng W.-L."/>
            <person name="Kazmierczak K.M."/>
            <person name="Andrzejewski T.M."/>
            <person name="Davidsen T.M."/>
            <person name="Wayne K.J."/>
            <person name="Tettelin H."/>
            <person name="Glass J.I."/>
            <person name="Rusch D."/>
            <person name="Podicherti R."/>
            <person name="Tsui H.-C.T."/>
            <person name="Winkler M.E."/>
        </authorList>
    </citation>
    <scope>NUCLEOTIDE SEQUENCE</scope>
</reference>
<accession>A0A382C9E6</accession>
<dbReference type="EMBL" id="UINC01033419">
    <property type="protein sequence ID" value="SVB22680.1"/>
    <property type="molecule type" value="Genomic_DNA"/>
</dbReference>
<dbReference type="AlphaFoldDB" id="A0A382C9E6"/>